<organism evidence="2 3">
    <name type="scientific">Sphaerosporella brunnea</name>
    <dbReference type="NCBI Taxonomy" id="1250544"/>
    <lineage>
        <taxon>Eukaryota</taxon>
        <taxon>Fungi</taxon>
        <taxon>Dikarya</taxon>
        <taxon>Ascomycota</taxon>
        <taxon>Pezizomycotina</taxon>
        <taxon>Pezizomycetes</taxon>
        <taxon>Pezizales</taxon>
        <taxon>Pyronemataceae</taxon>
        <taxon>Sphaerosporella</taxon>
    </lineage>
</organism>
<feature type="compositionally biased region" description="Basic and acidic residues" evidence="1">
    <location>
        <begin position="68"/>
        <end position="83"/>
    </location>
</feature>
<name>A0A5J5EY34_9PEZI</name>
<protein>
    <submittedName>
        <fullName evidence="2">Uncharacterized protein</fullName>
    </submittedName>
</protein>
<reference evidence="2 3" key="1">
    <citation type="submission" date="2019-09" db="EMBL/GenBank/DDBJ databases">
        <title>Draft genome of the ectomycorrhizal ascomycete Sphaerosporella brunnea.</title>
        <authorList>
            <consortium name="DOE Joint Genome Institute"/>
            <person name="Benucci G.M."/>
            <person name="Marozzi G."/>
            <person name="Antonielli L."/>
            <person name="Sanchez S."/>
            <person name="Marco P."/>
            <person name="Wang X."/>
            <person name="Falini L.B."/>
            <person name="Barry K."/>
            <person name="Haridas S."/>
            <person name="Lipzen A."/>
            <person name="Labutti K."/>
            <person name="Grigoriev I.V."/>
            <person name="Murat C."/>
            <person name="Martin F."/>
            <person name="Albertini E."/>
            <person name="Donnini D."/>
            <person name="Bonito G."/>
        </authorList>
    </citation>
    <scope>NUCLEOTIDE SEQUENCE [LARGE SCALE GENOMIC DNA]</scope>
    <source>
        <strain evidence="2 3">Sb_GMNB300</strain>
    </source>
</reference>
<dbReference type="EMBL" id="VXIS01000082">
    <property type="protein sequence ID" value="KAA8906930.1"/>
    <property type="molecule type" value="Genomic_DNA"/>
</dbReference>
<accession>A0A5J5EY34</accession>
<feature type="region of interest" description="Disordered" evidence="1">
    <location>
        <begin position="59"/>
        <end position="123"/>
    </location>
</feature>
<keyword evidence="3" id="KW-1185">Reference proteome</keyword>
<sequence length="236" mass="25731">MPSPGSMANVVYPVHACAASPGPVDTLIGYNGGYANPKAFEYYPGKGLELLRRHGFKIPPQKSIGQKRKAEDGRPDCAKKIRSGEATATQKPRNDDSEVAATTSTKKRSRAASPEDDQDIPILKKVCPDPTTDVVTAKSEMGLKRLPRQRSPSVPRRRLTRGRALAIKATTAIVGAAGWLWGPVFLIASPPVGLIEKMGGLFRVPPTSGWLTDARIMRYGEWSNSYTETLFSLRRN</sequence>
<evidence type="ECO:0000313" key="2">
    <source>
        <dbReference type="EMBL" id="KAA8906930.1"/>
    </source>
</evidence>
<evidence type="ECO:0000256" key="1">
    <source>
        <dbReference type="SAM" id="MobiDB-lite"/>
    </source>
</evidence>
<gene>
    <name evidence="2" type="ORF">FN846DRAFT_1013089</name>
</gene>
<comment type="caution">
    <text evidence="2">The sequence shown here is derived from an EMBL/GenBank/DDBJ whole genome shotgun (WGS) entry which is preliminary data.</text>
</comment>
<dbReference type="Proteomes" id="UP000326924">
    <property type="component" value="Unassembled WGS sequence"/>
</dbReference>
<dbReference type="InParanoid" id="A0A5J5EY34"/>
<evidence type="ECO:0000313" key="3">
    <source>
        <dbReference type="Proteomes" id="UP000326924"/>
    </source>
</evidence>
<proteinExistence type="predicted"/>
<dbReference type="AlphaFoldDB" id="A0A5J5EY34"/>